<evidence type="ECO:0000256" key="2">
    <source>
        <dbReference type="ARBA" id="ARBA00022664"/>
    </source>
</evidence>
<keyword evidence="10" id="KW-1185">Reference proteome</keyword>
<accession>A0A6P6Y947</accession>
<keyword evidence="5" id="KW-0804">Transcription</keyword>
<dbReference type="GO" id="GO:0016973">
    <property type="term" value="P:poly(A)+ mRNA export from nucleus"/>
    <property type="evidence" value="ECO:0007669"/>
    <property type="project" value="TreeGrafter"/>
</dbReference>
<keyword evidence="2" id="KW-0507">mRNA processing</keyword>
<keyword evidence="7 9" id="KW-0539">Nucleus</keyword>
<evidence type="ECO:0000256" key="5">
    <source>
        <dbReference type="ARBA" id="ARBA00023163"/>
    </source>
</evidence>
<proteinExistence type="inferred from homology"/>
<dbReference type="Proteomes" id="UP000515146">
    <property type="component" value="Unplaced"/>
</dbReference>
<evidence type="ECO:0000256" key="6">
    <source>
        <dbReference type="ARBA" id="ARBA00023187"/>
    </source>
</evidence>
<dbReference type="Pfam" id="PF08711">
    <property type="entry name" value="Med26"/>
    <property type="match status" value="1"/>
</dbReference>
<dbReference type="KEGG" id="dpte:113795805"/>
<keyword evidence="4" id="KW-0805">Transcription regulation</keyword>
<gene>
    <name evidence="11" type="primary">LOC113795805</name>
</gene>
<name>A0A6P6Y947_DERPT</name>
<dbReference type="GeneID" id="113795805"/>
<dbReference type="OMA" id="MPAYNIQ"/>
<dbReference type="PANTHER" id="PTHR46010:SF1">
    <property type="entry name" value="PROTEIN IWS1 HOMOLOG"/>
    <property type="match status" value="1"/>
</dbReference>
<dbReference type="InParanoid" id="A0A6P6Y947"/>
<dbReference type="GO" id="GO:0006397">
    <property type="term" value="P:mRNA processing"/>
    <property type="evidence" value="ECO:0007669"/>
    <property type="project" value="UniProtKB-KW"/>
</dbReference>
<dbReference type="GO" id="GO:0005634">
    <property type="term" value="C:nucleus"/>
    <property type="evidence" value="ECO:0007669"/>
    <property type="project" value="UniProtKB-SubCell"/>
</dbReference>
<dbReference type="Gene3D" id="1.20.930.10">
    <property type="entry name" value="Conserved domain common to transcription factors TFIIS, elongin A, CRSP70"/>
    <property type="match status" value="1"/>
</dbReference>
<keyword evidence="1" id="KW-0813">Transport</keyword>
<evidence type="ECO:0000256" key="7">
    <source>
        <dbReference type="ARBA" id="ARBA00023242"/>
    </source>
</evidence>
<protein>
    <submittedName>
        <fullName evidence="11">Protein IWS1 homolog</fullName>
    </submittedName>
</protein>
<evidence type="ECO:0000256" key="4">
    <source>
        <dbReference type="ARBA" id="ARBA00023015"/>
    </source>
</evidence>
<organism evidence="10 11">
    <name type="scientific">Dermatophagoides pteronyssinus</name>
    <name type="common">European house dust mite</name>
    <dbReference type="NCBI Taxonomy" id="6956"/>
    <lineage>
        <taxon>Eukaryota</taxon>
        <taxon>Metazoa</taxon>
        <taxon>Ecdysozoa</taxon>
        <taxon>Arthropoda</taxon>
        <taxon>Chelicerata</taxon>
        <taxon>Arachnida</taxon>
        <taxon>Acari</taxon>
        <taxon>Acariformes</taxon>
        <taxon>Sarcoptiformes</taxon>
        <taxon>Astigmata</taxon>
        <taxon>Psoroptidia</taxon>
        <taxon>Analgoidea</taxon>
        <taxon>Pyroglyphidae</taxon>
        <taxon>Dermatophagoidinae</taxon>
        <taxon>Dermatophagoides</taxon>
    </lineage>
</organism>
<dbReference type="PANTHER" id="PTHR46010">
    <property type="entry name" value="PROTEIN IWS1 HOMOLOG"/>
    <property type="match status" value="1"/>
</dbReference>
<evidence type="ECO:0000256" key="9">
    <source>
        <dbReference type="PROSITE-ProRule" id="PRU00649"/>
    </source>
</evidence>
<dbReference type="RefSeq" id="XP_027201830.1">
    <property type="nucleotide sequence ID" value="XM_027346029.1"/>
</dbReference>
<dbReference type="InterPro" id="IPR051037">
    <property type="entry name" value="RNAPII_TF_IWS1"/>
</dbReference>
<dbReference type="GO" id="GO:0008380">
    <property type="term" value="P:RNA splicing"/>
    <property type="evidence" value="ECO:0007669"/>
    <property type="project" value="UniProtKB-KW"/>
</dbReference>
<dbReference type="InterPro" id="IPR017923">
    <property type="entry name" value="TFIIS_N"/>
</dbReference>
<evidence type="ECO:0000313" key="11">
    <source>
        <dbReference type="RefSeq" id="XP_027201830.1"/>
    </source>
</evidence>
<sequence>MSETETIVRDIFGDSDESDDEFEGFDGDVGGEKSPDNQQQSDDKNEDNDDEKKSNDDKEFGSEDSSDEEISANRPVELDEEKESEEQIAKEAIPDISDSDERSDDDDDINRNERHGMMYDFDIMLQKRKEMNSRRRRRKNIDIINDSDDIIAELIHDMRQAADEDFELNRNRQTATRKLKMMSLVETQLKKIDLREALLDSGILSVITDWLTRLPDGSLPHLQIREKLLRILSEFNIDDIDRIKASGIGKAVMYLYKHPKETKENKKIAGQLIANWSRPIFNMDSDFHAISRDQREKRDFEHMAKFKRSQSDSGEASSSKMAKTEQRIIRPGEKGWVPRARVPMPSMKDYVVRPKSTVEMDLSRITSKKPITKLEKHMRNFREMKKINKMNRAIPISIEGRKMAL</sequence>
<dbReference type="InterPro" id="IPR035441">
    <property type="entry name" value="TFIIS/LEDGF_dom_sf"/>
</dbReference>
<dbReference type="OrthoDB" id="21124at2759"/>
<keyword evidence="6" id="KW-0508">mRNA splicing</keyword>
<dbReference type="AlphaFoldDB" id="A0A6P6Y947"/>
<reference evidence="11" key="1">
    <citation type="submission" date="2025-08" db="UniProtKB">
        <authorList>
            <consortium name="RefSeq"/>
        </authorList>
    </citation>
    <scope>IDENTIFICATION</scope>
    <source>
        <strain evidence="11">Airmid</strain>
    </source>
</reference>
<keyword evidence="3" id="KW-0509">mRNA transport</keyword>
<comment type="similarity">
    <text evidence="8">Belongs to the IWS1 family.</text>
</comment>
<evidence type="ECO:0000256" key="1">
    <source>
        <dbReference type="ARBA" id="ARBA00022448"/>
    </source>
</evidence>
<dbReference type="PROSITE" id="PS51319">
    <property type="entry name" value="TFIIS_N"/>
    <property type="match status" value="1"/>
</dbReference>
<evidence type="ECO:0000256" key="3">
    <source>
        <dbReference type="ARBA" id="ARBA00022816"/>
    </source>
</evidence>
<evidence type="ECO:0000256" key="8">
    <source>
        <dbReference type="ARBA" id="ARBA00037992"/>
    </source>
</evidence>
<dbReference type="FunFam" id="1.20.930.10:FF:000001">
    <property type="entry name" value="IWS1, SUPT6H interacting protein"/>
    <property type="match status" value="1"/>
</dbReference>
<evidence type="ECO:0000313" key="10">
    <source>
        <dbReference type="Proteomes" id="UP000515146"/>
    </source>
</evidence>
<comment type="subcellular location">
    <subcellularLocation>
        <location evidence="9">Nucleus</location>
    </subcellularLocation>
</comment>